<dbReference type="Proteomes" id="UP000006702">
    <property type="component" value="Unassembled WGS sequence"/>
</dbReference>
<dbReference type="PANTHER" id="PTHR37535:SF3">
    <property type="entry name" value="FLUG DOMAIN-CONTAINING PROTEIN"/>
    <property type="match status" value="1"/>
</dbReference>
<dbReference type="HOGENOM" id="CLU_308382_0_0_1"/>
<reference evidence="4" key="1">
    <citation type="journal article" date="2008" name="PLoS Genet.">
        <title>Genomic islands in the pathogenic filamentous fungus Aspergillus fumigatus.</title>
        <authorList>
            <person name="Fedorova N.D."/>
            <person name="Khaldi N."/>
            <person name="Joardar V.S."/>
            <person name="Maiti R."/>
            <person name="Amedeo P."/>
            <person name="Anderson M.J."/>
            <person name="Crabtree J."/>
            <person name="Silva J.C."/>
            <person name="Badger J.H."/>
            <person name="Albarraq A."/>
            <person name="Angiuoli S."/>
            <person name="Bussey H."/>
            <person name="Bowyer P."/>
            <person name="Cotty P.J."/>
            <person name="Dyer P.S."/>
            <person name="Egan A."/>
            <person name="Galens K."/>
            <person name="Fraser-Liggett C.M."/>
            <person name="Haas B.J."/>
            <person name="Inman J.M."/>
            <person name="Kent R."/>
            <person name="Lemieux S."/>
            <person name="Malavazi I."/>
            <person name="Orvis J."/>
            <person name="Roemer T."/>
            <person name="Ronning C.M."/>
            <person name="Sundaram J.P."/>
            <person name="Sutton G."/>
            <person name="Turner G."/>
            <person name="Venter J.C."/>
            <person name="White O.R."/>
            <person name="Whitty B.R."/>
            <person name="Youngman P."/>
            <person name="Wolfe K.H."/>
            <person name="Goldman G.H."/>
            <person name="Wortman J.R."/>
            <person name="Jiang B."/>
            <person name="Denning D.W."/>
            <person name="Nierman W.C."/>
        </authorList>
    </citation>
    <scope>NUCLEOTIDE SEQUENCE [LARGE SCALE GENOMIC DNA]</scope>
    <source>
        <strain evidence="4">ATCC 1020 / DSM 3700 / CBS 544.65 / FGSC A1164 / JCM 1740 / NRRL 181 / WB 181</strain>
    </source>
</reference>
<dbReference type="OrthoDB" id="5396328at2759"/>
<evidence type="ECO:0000313" key="3">
    <source>
        <dbReference type="EMBL" id="EAW20678.1"/>
    </source>
</evidence>
<dbReference type="GeneID" id="4589112"/>
<proteinExistence type="predicted"/>
<dbReference type="PROSITE" id="PS00028">
    <property type="entry name" value="ZINC_FINGER_C2H2_1"/>
    <property type="match status" value="1"/>
</dbReference>
<keyword evidence="4" id="KW-1185">Reference proteome</keyword>
<dbReference type="Pfam" id="PF11917">
    <property type="entry name" value="DUF3435"/>
    <property type="match status" value="1"/>
</dbReference>
<dbReference type="eggNOG" id="ENOG502SH56">
    <property type="taxonomic scope" value="Eukaryota"/>
</dbReference>
<dbReference type="KEGG" id="nfi:NFIA_031110"/>
<evidence type="ECO:0000256" key="1">
    <source>
        <dbReference type="SAM" id="MobiDB-lite"/>
    </source>
</evidence>
<evidence type="ECO:0000259" key="2">
    <source>
        <dbReference type="PROSITE" id="PS00028"/>
    </source>
</evidence>
<dbReference type="InterPro" id="IPR013087">
    <property type="entry name" value="Znf_C2H2_type"/>
</dbReference>
<dbReference type="PANTHER" id="PTHR37535">
    <property type="entry name" value="FLUG DOMAIN PROTEIN"/>
    <property type="match status" value="1"/>
</dbReference>
<protein>
    <recommendedName>
        <fullName evidence="2">C2H2-type domain-containing protein</fullName>
    </recommendedName>
</protein>
<dbReference type="VEuPathDB" id="FungiDB:NFIA_031110"/>
<evidence type="ECO:0000313" key="4">
    <source>
        <dbReference type="Proteomes" id="UP000006702"/>
    </source>
</evidence>
<feature type="region of interest" description="Disordered" evidence="1">
    <location>
        <begin position="771"/>
        <end position="797"/>
    </location>
</feature>
<dbReference type="EMBL" id="DS027693">
    <property type="protein sequence ID" value="EAW20678.1"/>
    <property type="molecule type" value="Genomic_DNA"/>
</dbReference>
<organism evidence="3 4">
    <name type="scientific">Neosartorya fischeri (strain ATCC 1020 / DSM 3700 / CBS 544.65 / FGSC A1164 / JCM 1740 / NRRL 181 / WB 181)</name>
    <name type="common">Aspergillus fischerianus</name>
    <dbReference type="NCBI Taxonomy" id="331117"/>
    <lineage>
        <taxon>Eukaryota</taxon>
        <taxon>Fungi</taxon>
        <taxon>Dikarya</taxon>
        <taxon>Ascomycota</taxon>
        <taxon>Pezizomycotina</taxon>
        <taxon>Eurotiomycetes</taxon>
        <taxon>Eurotiomycetidae</taxon>
        <taxon>Eurotiales</taxon>
        <taxon>Aspergillaceae</taxon>
        <taxon>Aspergillus</taxon>
        <taxon>Aspergillus subgen. Fumigati</taxon>
    </lineage>
</organism>
<dbReference type="AlphaFoldDB" id="A1DA47"/>
<accession>A1DA47</accession>
<dbReference type="STRING" id="331117.A1DA47"/>
<dbReference type="InterPro" id="IPR021842">
    <property type="entry name" value="DUF3435"/>
</dbReference>
<dbReference type="RefSeq" id="XP_001262575.1">
    <property type="nucleotide sequence ID" value="XM_001262574.1"/>
</dbReference>
<feature type="domain" description="C2H2-type" evidence="2">
    <location>
        <begin position="638"/>
        <end position="658"/>
    </location>
</feature>
<gene>
    <name evidence="3" type="ORF">NFIA_031110</name>
</gene>
<name>A1DA47_NEOFI</name>
<dbReference type="OMA" id="LKPDYEC"/>
<sequence>MSRDIFSNDFDLRRKVEELRKFADLRGFTIEYQEEQKSKPNEISHKKRAPATDDRYGRSVEFWKLWMLSQNEPGDRYFTKEEPDPPVQILKLFSEAFITLRKGDLPTQYTVCLNLSCFIAEWQKKTCRKLPDTVKDDLYNNVRNELTPKYGLATKHREKFPVTRRDLDLLLRHLFEDDDHDYIHERARFQDAFSLSLFSGSGARAGAIVESSSYRGTNECLYYKHLSFNLQWDSKNMEVKYWVTIDPEFLKGHRYDDEAVIPRNWIPEQDILGRNFVFYVMAAGIADKAFRGIHTADELLDKRPPKGRESWTLEWEAHVQNLPVLRMVTADGPHPTRALTFSSIRHHFTSLAQRACFRDRLRIHGIRGGVANAIDPKASQAARSQALDHQNPDTFLKYQSKFKRVDVQASFWNLKPDYECLEMEESMAHHRDTNVPQRLDAAATAQVENDDEMKEIYHRIDEITQQIGGKPAEHEELALEREKLYTKAAKKRRAKKVEFIDNWWRSSYDEYIAGNEFGEHDPTCFFTICRKYMPERARLRDNLFTKASIGSEIGRQCLQDMVNICISDERVAYYPCELPIEGRCPVCSREMSSIDLSNRSKHILQCRRKSLNAAPYQQLYTNGKRAHRRAKRSFLEWCYLCAKWFDTEDAWTEHCRFHLDHLQPRCGLLRFRFTLVAPGFCPFCLGDHTKSPVERFKQWREKSTLINHIDNKHLAGKGKDEVIQCPHPCCESKSYNGILLLQRHFFDAHSIEEPRRNCVSRKRKWVCGLDDSEMPTKRPALNGISEEPVESKSPPLS</sequence>